<organism evidence="22 23">
    <name type="scientific">Candidatus Amesbacteria bacterium RIFCSPHIGHO2_01_FULL_48_32b</name>
    <dbReference type="NCBI Taxonomy" id="1797253"/>
    <lineage>
        <taxon>Bacteria</taxon>
        <taxon>Candidatus Amesiibacteriota</taxon>
    </lineage>
</organism>
<dbReference type="GO" id="GO:0015648">
    <property type="term" value="F:lipid-linked peptidoglycan transporter activity"/>
    <property type="evidence" value="ECO:0007669"/>
    <property type="project" value="TreeGrafter"/>
</dbReference>
<evidence type="ECO:0000256" key="5">
    <source>
        <dbReference type="ARBA" id="ARBA00022676"/>
    </source>
</evidence>
<name>A0A1F4YDC6_9BACT</name>
<keyword evidence="6" id="KW-0808">Transferase</keyword>
<evidence type="ECO:0000256" key="2">
    <source>
        <dbReference type="ARBA" id="ARBA00004752"/>
    </source>
</evidence>
<evidence type="ECO:0000256" key="18">
    <source>
        <dbReference type="ARBA" id="ARBA00041418"/>
    </source>
</evidence>
<protein>
    <recommendedName>
        <fullName evidence="17">Probable peptidoglycan glycosyltransferase FtsW</fullName>
        <ecNumber evidence="19">2.4.99.28</ecNumber>
    </recommendedName>
    <alternativeName>
        <fullName evidence="18">Cell division protein FtsW</fullName>
    </alternativeName>
    <alternativeName>
        <fullName evidence="15">Cell wall polymerase</fullName>
    </alternativeName>
    <alternativeName>
        <fullName evidence="14">Peptidoglycan polymerase</fullName>
    </alternativeName>
</protein>
<comment type="subcellular location">
    <subcellularLocation>
        <location evidence="1">Cell membrane</location>
        <topology evidence="1">Multi-pass membrane protein</topology>
    </subcellularLocation>
</comment>
<keyword evidence="8" id="KW-0133">Cell shape</keyword>
<evidence type="ECO:0000256" key="20">
    <source>
        <dbReference type="ARBA" id="ARBA00049902"/>
    </source>
</evidence>
<keyword evidence="10 21" id="KW-1133">Transmembrane helix</keyword>
<dbReference type="GO" id="GO:0008360">
    <property type="term" value="P:regulation of cell shape"/>
    <property type="evidence" value="ECO:0007669"/>
    <property type="project" value="UniProtKB-KW"/>
</dbReference>
<dbReference type="Proteomes" id="UP000178176">
    <property type="component" value="Unassembled WGS sequence"/>
</dbReference>
<keyword evidence="7 21" id="KW-0812">Transmembrane</keyword>
<evidence type="ECO:0000256" key="19">
    <source>
        <dbReference type="ARBA" id="ARBA00044770"/>
    </source>
</evidence>
<dbReference type="EC" id="2.4.99.28" evidence="19"/>
<gene>
    <name evidence="22" type="ORF">A2876_03470</name>
</gene>
<dbReference type="PANTHER" id="PTHR30474:SF2">
    <property type="entry name" value="PEPTIDOGLYCAN GLYCOSYLTRANSFERASE FTSW-RELATED"/>
    <property type="match status" value="1"/>
</dbReference>
<evidence type="ECO:0000256" key="16">
    <source>
        <dbReference type="ARBA" id="ARBA00038053"/>
    </source>
</evidence>
<evidence type="ECO:0000256" key="8">
    <source>
        <dbReference type="ARBA" id="ARBA00022960"/>
    </source>
</evidence>
<evidence type="ECO:0000256" key="7">
    <source>
        <dbReference type="ARBA" id="ARBA00022692"/>
    </source>
</evidence>
<evidence type="ECO:0000256" key="4">
    <source>
        <dbReference type="ARBA" id="ARBA00022618"/>
    </source>
</evidence>
<comment type="catalytic activity">
    <reaction evidence="20">
        <text>[GlcNAc-(1-&gt;4)-Mur2Ac(oyl-L-Ala-gamma-D-Glu-L-Lys-D-Ala-D-Ala)](n)-di-trans,octa-cis-undecaprenyl diphosphate + beta-D-GlcNAc-(1-&gt;4)-Mur2Ac(oyl-L-Ala-gamma-D-Glu-L-Lys-D-Ala-D-Ala)-di-trans,octa-cis-undecaprenyl diphosphate = [GlcNAc-(1-&gt;4)-Mur2Ac(oyl-L-Ala-gamma-D-Glu-L-Lys-D-Ala-D-Ala)](n+1)-di-trans,octa-cis-undecaprenyl diphosphate + di-trans,octa-cis-undecaprenyl diphosphate + H(+)</text>
        <dbReference type="Rhea" id="RHEA:23708"/>
        <dbReference type="Rhea" id="RHEA-COMP:9602"/>
        <dbReference type="Rhea" id="RHEA-COMP:9603"/>
        <dbReference type="ChEBI" id="CHEBI:15378"/>
        <dbReference type="ChEBI" id="CHEBI:58405"/>
        <dbReference type="ChEBI" id="CHEBI:60033"/>
        <dbReference type="ChEBI" id="CHEBI:78435"/>
        <dbReference type="EC" id="2.4.99.28"/>
    </reaction>
</comment>
<evidence type="ECO:0000256" key="13">
    <source>
        <dbReference type="ARBA" id="ARBA00023316"/>
    </source>
</evidence>
<evidence type="ECO:0000256" key="12">
    <source>
        <dbReference type="ARBA" id="ARBA00023306"/>
    </source>
</evidence>
<feature type="transmembrane region" description="Helical" evidence="21">
    <location>
        <begin position="261"/>
        <end position="281"/>
    </location>
</feature>
<evidence type="ECO:0000313" key="22">
    <source>
        <dbReference type="EMBL" id="OGC91975.1"/>
    </source>
</evidence>
<accession>A0A1F4YDC6</accession>
<feature type="transmembrane region" description="Helical" evidence="21">
    <location>
        <begin position="70"/>
        <end position="87"/>
    </location>
</feature>
<dbReference type="GO" id="GO:0032153">
    <property type="term" value="C:cell division site"/>
    <property type="evidence" value="ECO:0007669"/>
    <property type="project" value="TreeGrafter"/>
</dbReference>
<dbReference type="GO" id="GO:0071555">
    <property type="term" value="P:cell wall organization"/>
    <property type="evidence" value="ECO:0007669"/>
    <property type="project" value="UniProtKB-KW"/>
</dbReference>
<evidence type="ECO:0000256" key="9">
    <source>
        <dbReference type="ARBA" id="ARBA00022984"/>
    </source>
</evidence>
<proteinExistence type="inferred from homology"/>
<keyword evidence="5" id="KW-0328">Glycosyltransferase</keyword>
<dbReference type="PROSITE" id="PS51257">
    <property type="entry name" value="PROKAR_LIPOPROTEIN"/>
    <property type="match status" value="1"/>
</dbReference>
<sequence length="354" mass="38195">MKLYHLISLLIFSLSCFGLLMVSSASVVIANRDFGDKWYYAKRQSLWLGLGTIAFLISVRIPLDFLDKNSTVLFLTSIAFLVLVLMPGLGSTRWGASRWINLGILSFQPAEAAKLTLCLYLSSLLKKPHAKFRAFITVLASVCLLVAFEPDLGTSLVLASIGLCIYISTGRKMLSLVIPLVLSTALVTLFILVSPYRRNRVKTFFDFTHDPLGASYQIRQSLLGLGSGGIFGRGLGQSRQKYEFLPETPTDSILSVIGEELGLVGTASLAIAILWLITLGFKTASKTSNPFASSLASGVSSWIGVQSFLNMGSLTALVPLTGVPLPFISYGGSSLVILLFSAGILVNIAKNPKN</sequence>
<reference evidence="22 23" key="1">
    <citation type="journal article" date="2016" name="Nat. Commun.">
        <title>Thousands of microbial genomes shed light on interconnected biogeochemical processes in an aquifer system.</title>
        <authorList>
            <person name="Anantharaman K."/>
            <person name="Brown C.T."/>
            <person name="Hug L.A."/>
            <person name="Sharon I."/>
            <person name="Castelle C.J."/>
            <person name="Probst A.J."/>
            <person name="Thomas B.C."/>
            <person name="Singh A."/>
            <person name="Wilkins M.J."/>
            <person name="Karaoz U."/>
            <person name="Brodie E.L."/>
            <person name="Williams K.H."/>
            <person name="Hubbard S.S."/>
            <person name="Banfield J.F."/>
        </authorList>
    </citation>
    <scope>NUCLEOTIDE SEQUENCE [LARGE SCALE GENOMIC DNA]</scope>
</reference>
<dbReference type="PANTHER" id="PTHR30474">
    <property type="entry name" value="CELL CYCLE PROTEIN"/>
    <property type="match status" value="1"/>
</dbReference>
<feature type="transmembrane region" description="Helical" evidence="21">
    <location>
        <begin position="302"/>
        <end position="321"/>
    </location>
</feature>
<keyword evidence="13" id="KW-0961">Cell wall biogenesis/degradation</keyword>
<feature type="transmembrane region" description="Helical" evidence="21">
    <location>
        <begin position="327"/>
        <end position="349"/>
    </location>
</feature>
<keyword evidence="11 21" id="KW-0472">Membrane</keyword>
<dbReference type="EMBL" id="MEXH01000026">
    <property type="protein sequence ID" value="OGC91975.1"/>
    <property type="molecule type" value="Genomic_DNA"/>
</dbReference>
<evidence type="ECO:0000256" key="6">
    <source>
        <dbReference type="ARBA" id="ARBA00022679"/>
    </source>
</evidence>
<dbReference type="GO" id="GO:0051301">
    <property type="term" value="P:cell division"/>
    <property type="evidence" value="ECO:0007669"/>
    <property type="project" value="UniProtKB-KW"/>
</dbReference>
<evidence type="ECO:0000256" key="17">
    <source>
        <dbReference type="ARBA" id="ARBA00041185"/>
    </source>
</evidence>
<dbReference type="AlphaFoldDB" id="A0A1F4YDC6"/>
<keyword evidence="4 22" id="KW-0132">Cell division</keyword>
<dbReference type="Pfam" id="PF01098">
    <property type="entry name" value="FTSW_RODA_SPOVE"/>
    <property type="match status" value="1"/>
</dbReference>
<dbReference type="GO" id="GO:0005886">
    <property type="term" value="C:plasma membrane"/>
    <property type="evidence" value="ECO:0007669"/>
    <property type="project" value="UniProtKB-SubCell"/>
</dbReference>
<feature type="transmembrane region" description="Helical" evidence="21">
    <location>
        <begin position="176"/>
        <end position="196"/>
    </location>
</feature>
<feature type="transmembrane region" description="Helical" evidence="21">
    <location>
        <begin position="46"/>
        <end position="63"/>
    </location>
</feature>
<evidence type="ECO:0000256" key="11">
    <source>
        <dbReference type="ARBA" id="ARBA00023136"/>
    </source>
</evidence>
<dbReference type="GO" id="GO:0008955">
    <property type="term" value="F:peptidoglycan glycosyltransferase activity"/>
    <property type="evidence" value="ECO:0007669"/>
    <property type="project" value="UniProtKB-EC"/>
</dbReference>
<evidence type="ECO:0000256" key="3">
    <source>
        <dbReference type="ARBA" id="ARBA00022475"/>
    </source>
</evidence>
<dbReference type="GO" id="GO:0009252">
    <property type="term" value="P:peptidoglycan biosynthetic process"/>
    <property type="evidence" value="ECO:0007669"/>
    <property type="project" value="UniProtKB-KW"/>
</dbReference>
<comment type="caution">
    <text evidence="22">The sequence shown here is derived from an EMBL/GenBank/DDBJ whole genome shotgun (WGS) entry which is preliminary data.</text>
</comment>
<evidence type="ECO:0000313" key="23">
    <source>
        <dbReference type="Proteomes" id="UP000178176"/>
    </source>
</evidence>
<comment type="similarity">
    <text evidence="16">Belongs to the SEDS family. FtsW subfamily.</text>
</comment>
<comment type="pathway">
    <text evidence="2">Cell wall biogenesis; peptidoglycan biosynthesis.</text>
</comment>
<feature type="transmembrane region" description="Helical" evidence="21">
    <location>
        <begin position="132"/>
        <end position="148"/>
    </location>
</feature>
<dbReference type="InterPro" id="IPR001182">
    <property type="entry name" value="FtsW/RodA"/>
</dbReference>
<evidence type="ECO:0000256" key="10">
    <source>
        <dbReference type="ARBA" id="ARBA00022989"/>
    </source>
</evidence>
<keyword evidence="12" id="KW-0131">Cell cycle</keyword>
<evidence type="ECO:0000256" key="15">
    <source>
        <dbReference type="ARBA" id="ARBA00033270"/>
    </source>
</evidence>
<keyword evidence="9" id="KW-0573">Peptidoglycan synthesis</keyword>
<evidence type="ECO:0000256" key="21">
    <source>
        <dbReference type="SAM" id="Phobius"/>
    </source>
</evidence>
<evidence type="ECO:0000256" key="14">
    <source>
        <dbReference type="ARBA" id="ARBA00032370"/>
    </source>
</evidence>
<dbReference type="InterPro" id="IPR013437">
    <property type="entry name" value="FtsW"/>
</dbReference>
<evidence type="ECO:0000256" key="1">
    <source>
        <dbReference type="ARBA" id="ARBA00004651"/>
    </source>
</evidence>
<dbReference type="NCBIfam" id="TIGR02614">
    <property type="entry name" value="ftsW"/>
    <property type="match status" value="1"/>
</dbReference>
<keyword evidence="3" id="KW-1003">Cell membrane</keyword>